<dbReference type="Pfam" id="PF00072">
    <property type="entry name" value="Response_reg"/>
    <property type="match status" value="1"/>
</dbReference>
<gene>
    <name evidence="4" type="ORF">CUJ86_06135</name>
</gene>
<evidence type="ECO:0000313" key="5">
    <source>
        <dbReference type="Proteomes" id="UP000292580"/>
    </source>
</evidence>
<dbReference type="PANTHER" id="PTHR44591:SF23">
    <property type="entry name" value="CHEY SUBFAMILY"/>
    <property type="match status" value="1"/>
</dbReference>
<dbReference type="Gene3D" id="3.40.50.2300">
    <property type="match status" value="1"/>
</dbReference>
<keyword evidence="5" id="KW-1185">Reference proteome</keyword>
<proteinExistence type="predicted"/>
<protein>
    <submittedName>
        <fullName evidence="4">Response regulator</fullName>
    </submittedName>
</protein>
<reference evidence="4 5" key="1">
    <citation type="submission" date="2017-11" db="EMBL/GenBank/DDBJ databases">
        <title>Isolation and Characterization of Methanofollis Species from Methane Seep Offshore SW Taiwan.</title>
        <authorList>
            <person name="Teng N.-H."/>
            <person name="Lai M.-C."/>
            <person name="Chen S.-C."/>
        </authorList>
    </citation>
    <scope>NUCLEOTIDE SEQUENCE [LARGE SCALE GENOMIC DNA]</scope>
    <source>
        <strain evidence="4 5">FWC-SCC2</strain>
    </source>
</reference>
<feature type="domain" description="Response regulatory" evidence="3">
    <location>
        <begin position="29"/>
        <end position="145"/>
    </location>
</feature>
<evidence type="ECO:0000259" key="3">
    <source>
        <dbReference type="PROSITE" id="PS50110"/>
    </source>
</evidence>
<keyword evidence="1 2" id="KW-0597">Phosphoprotein</keyword>
<dbReference type="SUPFAM" id="SSF52172">
    <property type="entry name" value="CheY-like"/>
    <property type="match status" value="1"/>
</dbReference>
<dbReference type="AlphaFoldDB" id="A0A483CP85"/>
<organism evidence="4 5">
    <name type="scientific">Methanofollis fontis</name>
    <dbReference type="NCBI Taxonomy" id="2052832"/>
    <lineage>
        <taxon>Archaea</taxon>
        <taxon>Methanobacteriati</taxon>
        <taxon>Methanobacteriota</taxon>
        <taxon>Stenosarchaea group</taxon>
        <taxon>Methanomicrobia</taxon>
        <taxon>Methanomicrobiales</taxon>
        <taxon>Methanomicrobiaceae</taxon>
        <taxon>Methanofollis</taxon>
    </lineage>
</organism>
<sequence length="149" mass="16656">MGRSRWRAHPEWAAPSRSFCTGGGTTPHKILVVDDDRATLDVMDLLLRRIGYETLLADSVSYGLHLTRTTLPDLVLLDLQMAPLDGWEYLEALTEDPDISAVPVMLFTARPLIDERYAPYVGRLAGVLVKPVSPMELEAVLERFFEGLC</sequence>
<dbReference type="InterPro" id="IPR011006">
    <property type="entry name" value="CheY-like_superfamily"/>
</dbReference>
<evidence type="ECO:0000313" key="4">
    <source>
        <dbReference type="EMBL" id="TAJ44862.1"/>
    </source>
</evidence>
<dbReference type="EMBL" id="PGCL01000002">
    <property type="protein sequence ID" value="TAJ44862.1"/>
    <property type="molecule type" value="Genomic_DNA"/>
</dbReference>
<dbReference type="Proteomes" id="UP000292580">
    <property type="component" value="Unassembled WGS sequence"/>
</dbReference>
<name>A0A483CP85_9EURY</name>
<comment type="caution">
    <text evidence="4">The sequence shown here is derived from an EMBL/GenBank/DDBJ whole genome shotgun (WGS) entry which is preliminary data.</text>
</comment>
<evidence type="ECO:0000256" key="1">
    <source>
        <dbReference type="ARBA" id="ARBA00022553"/>
    </source>
</evidence>
<dbReference type="PROSITE" id="PS50110">
    <property type="entry name" value="RESPONSE_REGULATORY"/>
    <property type="match status" value="1"/>
</dbReference>
<feature type="modified residue" description="4-aspartylphosphate" evidence="2">
    <location>
        <position position="78"/>
    </location>
</feature>
<evidence type="ECO:0000256" key="2">
    <source>
        <dbReference type="PROSITE-ProRule" id="PRU00169"/>
    </source>
</evidence>
<dbReference type="GO" id="GO:0000160">
    <property type="term" value="P:phosphorelay signal transduction system"/>
    <property type="evidence" value="ECO:0007669"/>
    <property type="project" value="InterPro"/>
</dbReference>
<dbReference type="SMART" id="SM00448">
    <property type="entry name" value="REC"/>
    <property type="match status" value="1"/>
</dbReference>
<dbReference type="PANTHER" id="PTHR44591">
    <property type="entry name" value="STRESS RESPONSE REGULATOR PROTEIN 1"/>
    <property type="match status" value="1"/>
</dbReference>
<dbReference type="InterPro" id="IPR050595">
    <property type="entry name" value="Bact_response_regulator"/>
</dbReference>
<dbReference type="OrthoDB" id="9652at2157"/>
<dbReference type="InterPro" id="IPR001789">
    <property type="entry name" value="Sig_transdc_resp-reg_receiver"/>
</dbReference>
<accession>A0A483CP85</accession>